<reference evidence="1 2" key="1">
    <citation type="submission" date="2016-10" db="EMBL/GenBank/DDBJ databases">
        <authorList>
            <person name="de Groot N.N."/>
        </authorList>
    </citation>
    <scope>NUCLEOTIDE SEQUENCE [LARGE SCALE GENOMIC DNA]</scope>
    <source>
        <strain evidence="1 2">CGMCC 1.6114</strain>
    </source>
</reference>
<dbReference type="OrthoDB" id="1450221at2"/>
<sequence>MSKSKQTPGFSLANCLCSIFGHRYKVSKKVTPHVTEFQCSVCKCEKTTDDRGHIVSLTPERKEINNTLAHFYRKRHRQALEY</sequence>
<accession>A0A1I6PKW0</accession>
<dbReference type="Proteomes" id="UP000183209">
    <property type="component" value="Unassembled WGS sequence"/>
</dbReference>
<protein>
    <recommendedName>
        <fullName evidence="3">Prophage protein</fullName>
    </recommendedName>
</protein>
<name>A0A1I6PKW0_9FLAO</name>
<proteinExistence type="predicted"/>
<evidence type="ECO:0000313" key="2">
    <source>
        <dbReference type="Proteomes" id="UP000183209"/>
    </source>
</evidence>
<evidence type="ECO:0000313" key="1">
    <source>
        <dbReference type="EMBL" id="SFS40851.1"/>
    </source>
</evidence>
<dbReference type="EMBL" id="FPAG01000001">
    <property type="protein sequence ID" value="SFS40851.1"/>
    <property type="molecule type" value="Genomic_DNA"/>
</dbReference>
<dbReference type="AlphaFoldDB" id="A0A1I6PKW0"/>
<evidence type="ECO:0008006" key="3">
    <source>
        <dbReference type="Google" id="ProtNLM"/>
    </source>
</evidence>
<gene>
    <name evidence="1" type="ORF">SAMN04487906_0358</name>
</gene>
<organism evidence="1 2">
    <name type="scientific">Zhouia amylolytica</name>
    <dbReference type="NCBI Taxonomy" id="376730"/>
    <lineage>
        <taxon>Bacteria</taxon>
        <taxon>Pseudomonadati</taxon>
        <taxon>Bacteroidota</taxon>
        <taxon>Flavobacteriia</taxon>
        <taxon>Flavobacteriales</taxon>
        <taxon>Flavobacteriaceae</taxon>
        <taxon>Zhouia</taxon>
    </lineage>
</organism>